<dbReference type="GO" id="GO:0008768">
    <property type="term" value="F:UDP-sugar diphosphatase activity"/>
    <property type="evidence" value="ECO:0007669"/>
    <property type="project" value="TreeGrafter"/>
</dbReference>
<evidence type="ECO:0000256" key="1">
    <source>
        <dbReference type="ARBA" id="ARBA00022729"/>
    </source>
</evidence>
<comment type="similarity">
    <text evidence="2">Belongs to the 5'-nucleotidase family.</text>
</comment>
<feature type="domain" description="5'-Nucleotidase C-terminal" evidence="4">
    <location>
        <begin position="380"/>
        <end position="523"/>
    </location>
</feature>
<gene>
    <name evidence="5" type="ORF">ENS29_14570</name>
</gene>
<feature type="signal peptide" evidence="2">
    <location>
        <begin position="1"/>
        <end position="19"/>
    </location>
</feature>
<dbReference type="PANTHER" id="PTHR11575">
    <property type="entry name" value="5'-NUCLEOTIDASE-RELATED"/>
    <property type="match status" value="1"/>
</dbReference>
<accession>A0A7C4RTW3</accession>
<evidence type="ECO:0000256" key="2">
    <source>
        <dbReference type="RuleBase" id="RU362119"/>
    </source>
</evidence>
<organism evidence="5">
    <name type="scientific">Desulfatirhabdium butyrativorans</name>
    <dbReference type="NCBI Taxonomy" id="340467"/>
    <lineage>
        <taxon>Bacteria</taxon>
        <taxon>Pseudomonadati</taxon>
        <taxon>Thermodesulfobacteriota</taxon>
        <taxon>Desulfobacteria</taxon>
        <taxon>Desulfobacterales</taxon>
        <taxon>Desulfatirhabdiaceae</taxon>
        <taxon>Desulfatirhabdium</taxon>
    </lineage>
</organism>
<dbReference type="InterPro" id="IPR029052">
    <property type="entry name" value="Metallo-depent_PP-like"/>
</dbReference>
<dbReference type="InterPro" id="IPR008334">
    <property type="entry name" value="5'-Nucleotdase_C"/>
</dbReference>
<feature type="domain" description="Calcineurin-like phosphoesterase" evidence="3">
    <location>
        <begin position="28"/>
        <end position="243"/>
    </location>
</feature>
<dbReference type="AlphaFoldDB" id="A0A7C4RTW3"/>
<reference evidence="5" key="1">
    <citation type="journal article" date="2020" name="mSystems">
        <title>Genome- and Community-Level Interaction Insights into Carbon Utilization and Element Cycling Functions of Hydrothermarchaeota in Hydrothermal Sediment.</title>
        <authorList>
            <person name="Zhou Z."/>
            <person name="Liu Y."/>
            <person name="Xu W."/>
            <person name="Pan J."/>
            <person name="Luo Z.H."/>
            <person name="Li M."/>
        </authorList>
    </citation>
    <scope>NUCLEOTIDE SEQUENCE [LARGE SCALE GENOMIC DNA]</scope>
    <source>
        <strain evidence="5">SpSt-477</strain>
    </source>
</reference>
<dbReference type="Pfam" id="PF02872">
    <property type="entry name" value="5_nucleotid_C"/>
    <property type="match status" value="1"/>
</dbReference>
<comment type="caution">
    <text evidence="5">The sequence shown here is derived from an EMBL/GenBank/DDBJ whole genome shotgun (WGS) entry which is preliminary data.</text>
</comment>
<dbReference type="InterPro" id="IPR006179">
    <property type="entry name" value="5_nucleotidase/apyrase"/>
</dbReference>
<dbReference type="GO" id="GO:0030288">
    <property type="term" value="C:outer membrane-bounded periplasmic space"/>
    <property type="evidence" value="ECO:0007669"/>
    <property type="project" value="TreeGrafter"/>
</dbReference>
<sequence>MRRSRTWIIALLFFLASCAGSRPQRFQMSLAHVNDTHSHLEAVAVTTVLAGEPITIQAGGFGRLKTILDRMRRDDPELVLLHAGDAVQGTLYFTCFDGSLDFDFLNLLGVDAMTFGNHEFDRGTAPIAGWIVRSNFPWVSTNIDFSKEPAIAPLVKPYVIKTIHGEPIALLGVTTETTPQSTIGAGNTVFRNAVESVQQQVDALSASGINKIILMSHLGYEQDKALAGKVSGVDVIVGGHSHTLLADRKRLQSIGLIPEGPYPTVVKAPDGSQVLVLQAWKWGLVLGRIEIGFTTDGEIAAYRSSPVLPVGEDFRNSEGLVIKGSEANRWIRQELEETGVVKIVSEDPALVDALKPYTAKLERFRKEQVAVATRDMPIGTDSGPGPLAAASMLKAVPEAAVAILNYGGIRKGFSAGPVTLADVLEALPFANTLVRVDLSGAQLKQTLEDALEYLRIKYGHDTTAAPYLAGALMELEPTAPAGSRIRSLSVLDETGRFQPVQEEVVYPTVVNAFVAGGGDGFRVIGNTPGVDTGIIDSDAFLKYLKQLGTIPADAEQAAAAAGFFQ</sequence>
<dbReference type="SUPFAM" id="SSF56300">
    <property type="entry name" value="Metallo-dependent phosphatases"/>
    <property type="match status" value="1"/>
</dbReference>
<keyword evidence="2" id="KW-0378">Hydrolase</keyword>
<evidence type="ECO:0000313" key="5">
    <source>
        <dbReference type="EMBL" id="HGU34048.1"/>
    </source>
</evidence>
<dbReference type="InterPro" id="IPR004843">
    <property type="entry name" value="Calcineurin-like_PHP"/>
</dbReference>
<proteinExistence type="inferred from homology"/>
<dbReference type="InterPro" id="IPR036907">
    <property type="entry name" value="5'-Nucleotdase_C_sf"/>
</dbReference>
<feature type="chain" id="PRO_5028508275" evidence="2">
    <location>
        <begin position="20"/>
        <end position="565"/>
    </location>
</feature>
<name>A0A7C4RTW3_9BACT</name>
<dbReference type="PROSITE" id="PS51257">
    <property type="entry name" value="PROKAR_LIPOPROTEIN"/>
    <property type="match status" value="1"/>
</dbReference>
<dbReference type="EMBL" id="DSUH01000331">
    <property type="protein sequence ID" value="HGU34048.1"/>
    <property type="molecule type" value="Genomic_DNA"/>
</dbReference>
<evidence type="ECO:0000259" key="4">
    <source>
        <dbReference type="Pfam" id="PF02872"/>
    </source>
</evidence>
<dbReference type="PANTHER" id="PTHR11575:SF24">
    <property type="entry name" value="5'-NUCLEOTIDASE"/>
    <property type="match status" value="1"/>
</dbReference>
<protein>
    <submittedName>
        <fullName evidence="5">Bifunctional metallophosphatase/5'-nucleotidase</fullName>
    </submittedName>
</protein>
<evidence type="ECO:0000259" key="3">
    <source>
        <dbReference type="Pfam" id="PF00149"/>
    </source>
</evidence>
<dbReference type="Gene3D" id="3.90.780.10">
    <property type="entry name" value="5'-Nucleotidase, C-terminal domain"/>
    <property type="match status" value="1"/>
</dbReference>
<keyword evidence="2" id="KW-0547">Nucleotide-binding</keyword>
<dbReference type="Pfam" id="PF00149">
    <property type="entry name" value="Metallophos"/>
    <property type="match status" value="1"/>
</dbReference>
<dbReference type="SUPFAM" id="SSF55816">
    <property type="entry name" value="5'-nucleotidase (syn. UDP-sugar hydrolase), C-terminal domain"/>
    <property type="match status" value="1"/>
</dbReference>
<dbReference type="GO" id="GO:0008253">
    <property type="term" value="F:5'-nucleotidase activity"/>
    <property type="evidence" value="ECO:0007669"/>
    <property type="project" value="TreeGrafter"/>
</dbReference>
<dbReference type="GO" id="GO:0009166">
    <property type="term" value="P:nucleotide catabolic process"/>
    <property type="evidence" value="ECO:0007669"/>
    <property type="project" value="InterPro"/>
</dbReference>
<dbReference type="GO" id="GO:0000166">
    <property type="term" value="F:nucleotide binding"/>
    <property type="evidence" value="ECO:0007669"/>
    <property type="project" value="UniProtKB-KW"/>
</dbReference>
<dbReference type="Gene3D" id="3.60.21.10">
    <property type="match status" value="1"/>
</dbReference>
<dbReference type="PRINTS" id="PR01607">
    <property type="entry name" value="APYRASEFAMLY"/>
</dbReference>
<keyword evidence="1 2" id="KW-0732">Signal</keyword>